<reference evidence="1 2" key="1">
    <citation type="journal article" date="2023" name="Mol. Biol. Evol.">
        <title>Genomics of Secondarily Temperate Adaptation in the Only Non-Antarctic Icefish.</title>
        <authorList>
            <person name="Rivera-Colon A.G."/>
            <person name="Rayamajhi N."/>
            <person name="Minhas B.F."/>
            <person name="Madrigal G."/>
            <person name="Bilyk K.T."/>
            <person name="Yoon V."/>
            <person name="Hune M."/>
            <person name="Gregory S."/>
            <person name="Cheng C.H.C."/>
            <person name="Catchen J.M."/>
        </authorList>
    </citation>
    <scope>NUCLEOTIDE SEQUENCE [LARGE SCALE GENOMIC DNA]</scope>
    <source>
        <strain evidence="1">JC2023a</strain>
    </source>
</reference>
<organism evidence="1 2">
    <name type="scientific">Champsocephalus esox</name>
    <name type="common">pike icefish</name>
    <dbReference type="NCBI Taxonomy" id="159716"/>
    <lineage>
        <taxon>Eukaryota</taxon>
        <taxon>Metazoa</taxon>
        <taxon>Chordata</taxon>
        <taxon>Craniata</taxon>
        <taxon>Vertebrata</taxon>
        <taxon>Euteleostomi</taxon>
        <taxon>Actinopterygii</taxon>
        <taxon>Neopterygii</taxon>
        <taxon>Teleostei</taxon>
        <taxon>Neoteleostei</taxon>
        <taxon>Acanthomorphata</taxon>
        <taxon>Eupercaria</taxon>
        <taxon>Perciformes</taxon>
        <taxon>Notothenioidei</taxon>
        <taxon>Channichthyidae</taxon>
        <taxon>Champsocephalus</taxon>
    </lineage>
</organism>
<dbReference type="Proteomes" id="UP001335648">
    <property type="component" value="Unassembled WGS sequence"/>
</dbReference>
<gene>
    <name evidence="1" type="ORF">CesoFtcFv8_025719</name>
</gene>
<protein>
    <submittedName>
        <fullName evidence="1">Uncharacterized protein</fullName>
    </submittedName>
</protein>
<evidence type="ECO:0000313" key="2">
    <source>
        <dbReference type="Proteomes" id="UP001335648"/>
    </source>
</evidence>
<evidence type="ECO:0000313" key="1">
    <source>
        <dbReference type="EMBL" id="KAK5876354.1"/>
    </source>
</evidence>
<dbReference type="EMBL" id="JAULUE010002067">
    <property type="protein sequence ID" value="KAK5876354.1"/>
    <property type="molecule type" value="Genomic_DNA"/>
</dbReference>
<name>A0AAN8GDJ8_9TELE</name>
<comment type="caution">
    <text evidence="1">The sequence shown here is derived from an EMBL/GenBank/DDBJ whole genome shotgun (WGS) entry which is preliminary data.</text>
</comment>
<proteinExistence type="predicted"/>
<dbReference type="AlphaFoldDB" id="A0AAN8GDJ8"/>
<sequence length="321" mass="35799">MLNNLHQLGYTESYSETQNYKYCFLNDRNGDGIQDTSDTLYTIVEETDEQIDDEVAVDSALENLSFMTASGSATSHDNRVVMEAMEVEETTNVFTQFVGDNIDLNIVSIQGNTPFHSTGWIKVTSPAPSLPDTQTTAAVHRVKLKALDKAKILRGAEVKILPFTNRTRTGINTFTFLPITELASSVTQDQLLLTPGDTLWAAGWVIKAQDPEFPHSNWNGWMKSIHADDVKQRTQIHFLPIIEGDPNDLNTIFTTLKECTRLSADRVTIVTFDLPIWLKAVDIIKQTNLPIIPRLGGFHLLKSYLGSIGNIMEDSGLLELI</sequence>
<keyword evidence="2" id="KW-1185">Reference proteome</keyword>
<accession>A0AAN8GDJ8</accession>